<protein>
    <submittedName>
        <fullName evidence="8">RagB/SusD family nutrient uptake outer membrane protein</fullName>
    </submittedName>
</protein>
<comment type="similarity">
    <text evidence="2">Belongs to the SusD family.</text>
</comment>
<sequence length="512" mass="58351">MKKYKLILTIFILIGVGMGCEDKLSLENPNKQTASSYWQNLPQVQAAVNAIYANLQTNGLYSRHMFFAMDNMAHENEGNSQLEADKRQYLEFKFDASHGGIGAFYESCFRGINKANYVITNEDKIIEISDLVSDELRVKFLGEARFLRAFYYFLLVTRFGDVPLVTEVPTSGEGRPITSKEEIYTKIIIPDLEYAEENLLGKSEMQPGRATSGAASALLGKVYLYRKNYEKAREALLKVVGNYKLVDDYEDNFFEETEHNDESIFEIQYNDDLPDADKWNSDVTGAGFNEVTFRGQEYGWKDWFNVYPSDMLLDEYETNDPRFEANFYTEGDVLESTGQTIMTGAVPETVPDDQIYIPSGRRAGWRKYQNYYKDANEDQASGINFRVIRYADVLLMLAEIENELSGDGVDAIGYLNQVRDRVGMPQYGSTEMNPIYPVSTKQERFDAIVHERMVELAGEQARFPDLVRWGLAADVLSQFGFEAGKNEIFPLPQREINSNDKVTNADQNPGYN</sequence>
<keyword evidence="9" id="KW-1185">Reference proteome</keyword>
<organism evidence="8 9">
    <name type="scientific">Fulvivirga sediminis</name>
    <dbReference type="NCBI Taxonomy" id="2803949"/>
    <lineage>
        <taxon>Bacteria</taxon>
        <taxon>Pseudomonadati</taxon>
        <taxon>Bacteroidota</taxon>
        <taxon>Cytophagia</taxon>
        <taxon>Cytophagales</taxon>
        <taxon>Fulvivirgaceae</taxon>
        <taxon>Fulvivirga</taxon>
    </lineage>
</organism>
<gene>
    <name evidence="8" type="ORF">JL102_18615</name>
</gene>
<name>A0A937F824_9BACT</name>
<dbReference type="SUPFAM" id="SSF48452">
    <property type="entry name" value="TPR-like"/>
    <property type="match status" value="1"/>
</dbReference>
<reference evidence="8" key="1">
    <citation type="submission" date="2021-01" db="EMBL/GenBank/DDBJ databases">
        <title>Fulvivirga kasyanovii gen. nov., sp nov., a novel member of the phylum Bacteroidetes isolated from seawater in a mussel farm.</title>
        <authorList>
            <person name="Zhao L.-H."/>
            <person name="Wang Z.-J."/>
        </authorList>
    </citation>
    <scope>NUCLEOTIDE SEQUENCE</scope>
    <source>
        <strain evidence="8">2943</strain>
    </source>
</reference>
<evidence type="ECO:0000259" key="6">
    <source>
        <dbReference type="Pfam" id="PF07980"/>
    </source>
</evidence>
<accession>A0A937F824</accession>
<evidence type="ECO:0000313" key="8">
    <source>
        <dbReference type="EMBL" id="MBL3658172.1"/>
    </source>
</evidence>
<evidence type="ECO:0000256" key="5">
    <source>
        <dbReference type="ARBA" id="ARBA00023237"/>
    </source>
</evidence>
<dbReference type="RefSeq" id="WP_202245966.1">
    <property type="nucleotide sequence ID" value="NZ_JAESIY010000011.1"/>
</dbReference>
<comment type="caution">
    <text evidence="8">The sequence shown here is derived from an EMBL/GenBank/DDBJ whole genome shotgun (WGS) entry which is preliminary data.</text>
</comment>
<evidence type="ECO:0000313" key="9">
    <source>
        <dbReference type="Proteomes" id="UP000659388"/>
    </source>
</evidence>
<dbReference type="InterPro" id="IPR012944">
    <property type="entry name" value="SusD_RagB_dom"/>
</dbReference>
<evidence type="ECO:0000256" key="1">
    <source>
        <dbReference type="ARBA" id="ARBA00004442"/>
    </source>
</evidence>
<evidence type="ECO:0000259" key="7">
    <source>
        <dbReference type="Pfam" id="PF14322"/>
    </source>
</evidence>
<evidence type="ECO:0000256" key="2">
    <source>
        <dbReference type="ARBA" id="ARBA00006275"/>
    </source>
</evidence>
<dbReference type="InterPro" id="IPR011990">
    <property type="entry name" value="TPR-like_helical_dom_sf"/>
</dbReference>
<evidence type="ECO:0000256" key="4">
    <source>
        <dbReference type="ARBA" id="ARBA00023136"/>
    </source>
</evidence>
<dbReference type="GO" id="GO:0009279">
    <property type="term" value="C:cell outer membrane"/>
    <property type="evidence" value="ECO:0007669"/>
    <property type="project" value="UniProtKB-SubCell"/>
</dbReference>
<dbReference type="AlphaFoldDB" id="A0A937F824"/>
<dbReference type="Proteomes" id="UP000659388">
    <property type="component" value="Unassembled WGS sequence"/>
</dbReference>
<dbReference type="EMBL" id="JAESIY010000011">
    <property type="protein sequence ID" value="MBL3658172.1"/>
    <property type="molecule type" value="Genomic_DNA"/>
</dbReference>
<proteinExistence type="inferred from homology"/>
<dbReference type="Pfam" id="PF07980">
    <property type="entry name" value="SusD_RagB"/>
    <property type="match status" value="1"/>
</dbReference>
<dbReference type="Pfam" id="PF14322">
    <property type="entry name" value="SusD-like_3"/>
    <property type="match status" value="1"/>
</dbReference>
<dbReference type="Gene3D" id="1.25.40.390">
    <property type="match status" value="1"/>
</dbReference>
<keyword evidence="3" id="KW-0732">Signal</keyword>
<dbReference type="InterPro" id="IPR033985">
    <property type="entry name" value="SusD-like_N"/>
</dbReference>
<dbReference type="PROSITE" id="PS51257">
    <property type="entry name" value="PROKAR_LIPOPROTEIN"/>
    <property type="match status" value="1"/>
</dbReference>
<keyword evidence="4" id="KW-0472">Membrane</keyword>
<comment type="subcellular location">
    <subcellularLocation>
        <location evidence="1">Cell outer membrane</location>
    </subcellularLocation>
</comment>
<dbReference type="CDD" id="cd08977">
    <property type="entry name" value="SusD"/>
    <property type="match status" value="1"/>
</dbReference>
<feature type="domain" description="SusD-like N-terminal" evidence="7">
    <location>
        <begin position="43"/>
        <end position="224"/>
    </location>
</feature>
<feature type="domain" description="RagB/SusD" evidence="6">
    <location>
        <begin position="262"/>
        <end position="476"/>
    </location>
</feature>
<evidence type="ECO:0000256" key="3">
    <source>
        <dbReference type="ARBA" id="ARBA00022729"/>
    </source>
</evidence>
<keyword evidence="5" id="KW-0998">Cell outer membrane</keyword>